<comment type="caution">
    <text evidence="5">The sequence shown here is derived from an EMBL/GenBank/DDBJ whole genome shotgun (WGS) entry which is preliminary data.</text>
</comment>
<evidence type="ECO:0000313" key="6">
    <source>
        <dbReference type="Proteomes" id="UP000306509"/>
    </source>
</evidence>
<gene>
    <name evidence="5" type="primary">melR_11</name>
    <name evidence="5" type="ORF">DSM106044_02776</name>
</gene>
<evidence type="ECO:0000256" key="3">
    <source>
        <dbReference type="ARBA" id="ARBA00023163"/>
    </source>
</evidence>
<accession>A0A4U8Q8H7</accession>
<dbReference type="GO" id="GO:0043565">
    <property type="term" value="F:sequence-specific DNA binding"/>
    <property type="evidence" value="ECO:0007669"/>
    <property type="project" value="InterPro"/>
</dbReference>
<dbReference type="InterPro" id="IPR018060">
    <property type="entry name" value="HTH_AraC"/>
</dbReference>
<dbReference type="InterPro" id="IPR009057">
    <property type="entry name" value="Homeodomain-like_sf"/>
</dbReference>
<evidence type="ECO:0000259" key="4">
    <source>
        <dbReference type="PROSITE" id="PS01124"/>
    </source>
</evidence>
<dbReference type="Proteomes" id="UP000306509">
    <property type="component" value="Unassembled WGS sequence"/>
</dbReference>
<dbReference type="PANTHER" id="PTHR43280:SF2">
    <property type="entry name" value="HTH-TYPE TRANSCRIPTIONAL REGULATOR EXSA"/>
    <property type="match status" value="1"/>
</dbReference>
<dbReference type="EMBL" id="QGQD01000055">
    <property type="protein sequence ID" value="TLD00463.1"/>
    <property type="molecule type" value="Genomic_DNA"/>
</dbReference>
<evidence type="ECO:0000256" key="2">
    <source>
        <dbReference type="ARBA" id="ARBA00023125"/>
    </source>
</evidence>
<reference evidence="5 6" key="1">
    <citation type="journal article" date="2019" name="Anaerobe">
        <title>Detection of Robinsoniella peoriensis in multiple bone samples of a trauma patient.</title>
        <authorList>
            <person name="Schrottner P."/>
            <person name="Hartwich K."/>
            <person name="Bunk B."/>
            <person name="Schober I."/>
            <person name="Helbig S."/>
            <person name="Rudolph W.W."/>
            <person name="Gunzer F."/>
        </authorList>
    </citation>
    <scope>NUCLEOTIDE SEQUENCE [LARGE SCALE GENOMIC DNA]</scope>
    <source>
        <strain evidence="5 6">DSM 106044</strain>
    </source>
</reference>
<organism evidence="5 6">
    <name type="scientific">Robinsoniella peoriensis</name>
    <dbReference type="NCBI Taxonomy" id="180332"/>
    <lineage>
        <taxon>Bacteria</taxon>
        <taxon>Bacillati</taxon>
        <taxon>Bacillota</taxon>
        <taxon>Clostridia</taxon>
        <taxon>Lachnospirales</taxon>
        <taxon>Lachnospiraceae</taxon>
        <taxon>Robinsoniella</taxon>
    </lineage>
</organism>
<dbReference type="STRING" id="180332.GCA_000797495_04141"/>
<evidence type="ECO:0000313" key="5">
    <source>
        <dbReference type="EMBL" id="TLD00463.1"/>
    </source>
</evidence>
<dbReference type="SUPFAM" id="SSF46689">
    <property type="entry name" value="Homeodomain-like"/>
    <property type="match status" value="2"/>
</dbReference>
<name>A0A4U8Q8H7_9FIRM</name>
<dbReference type="SMART" id="SM00342">
    <property type="entry name" value="HTH_ARAC"/>
    <property type="match status" value="1"/>
</dbReference>
<proteinExistence type="predicted"/>
<feature type="domain" description="HTH araC/xylS-type" evidence="4">
    <location>
        <begin position="187"/>
        <end position="285"/>
    </location>
</feature>
<dbReference type="RefSeq" id="WP_138002634.1">
    <property type="nucleotide sequence ID" value="NZ_QGQD01000055.1"/>
</dbReference>
<dbReference type="InterPro" id="IPR020449">
    <property type="entry name" value="Tscrpt_reg_AraC-type_HTH"/>
</dbReference>
<keyword evidence="6" id="KW-1185">Reference proteome</keyword>
<sequence length="294" mass="33749">MYVFEFPIKKPISYHFTGKFEAPSNHWVHEDLLLHNYELFVMTEGTLYLTYNKEDFIVSAGEFLLLPPLPAPNNHRRGLRPSRCSFYWLHFETGSPLVLKDIPGNALLSCVCDLPEDTICIPRQGTADNQEKIIVLMKQLQDAVKNAYNPVILNYMSTVILCELFSQFYTKKEVLGKSRKTQKQIYHDIIDFVKLNINQNLKVSDVAAHFGYNEKYLSHLFSTVAGIPLKQFILTNKINAANFMLTDTNKSISEIAHALGFLDSHNFSRAYKKISGLSPSEYRNAFAQRMLFHV</sequence>
<keyword evidence="2" id="KW-0238">DNA-binding</keyword>
<dbReference type="InterPro" id="IPR037923">
    <property type="entry name" value="HTH-like"/>
</dbReference>
<dbReference type="GO" id="GO:0003700">
    <property type="term" value="F:DNA-binding transcription factor activity"/>
    <property type="evidence" value="ECO:0007669"/>
    <property type="project" value="InterPro"/>
</dbReference>
<protein>
    <submittedName>
        <fullName evidence="5">Melibiose operon regulatory protein</fullName>
    </submittedName>
</protein>
<keyword evidence="1" id="KW-0805">Transcription regulation</keyword>
<dbReference type="PANTHER" id="PTHR43280">
    <property type="entry name" value="ARAC-FAMILY TRANSCRIPTIONAL REGULATOR"/>
    <property type="match status" value="1"/>
</dbReference>
<keyword evidence="3" id="KW-0804">Transcription</keyword>
<evidence type="ECO:0000256" key="1">
    <source>
        <dbReference type="ARBA" id="ARBA00023015"/>
    </source>
</evidence>
<dbReference type="PRINTS" id="PR00032">
    <property type="entry name" value="HTHARAC"/>
</dbReference>
<dbReference type="Pfam" id="PF12833">
    <property type="entry name" value="HTH_18"/>
    <property type="match status" value="1"/>
</dbReference>
<dbReference type="Gene3D" id="1.10.10.60">
    <property type="entry name" value="Homeodomain-like"/>
    <property type="match status" value="2"/>
</dbReference>
<dbReference type="PROSITE" id="PS01124">
    <property type="entry name" value="HTH_ARAC_FAMILY_2"/>
    <property type="match status" value="1"/>
</dbReference>
<dbReference type="AlphaFoldDB" id="A0A4U8Q8H7"/>
<dbReference type="SUPFAM" id="SSF51215">
    <property type="entry name" value="Regulatory protein AraC"/>
    <property type="match status" value="1"/>
</dbReference>